<dbReference type="Proteomes" id="UP000184383">
    <property type="component" value="Unassembled WGS sequence"/>
</dbReference>
<dbReference type="OrthoDB" id="1577640at2759"/>
<proteinExistence type="predicted"/>
<keyword evidence="2" id="KW-0175">Coiled coil</keyword>
<accession>A0A1L9R944</accession>
<name>A0A1L9R944_ASPWE</name>
<dbReference type="Pfam" id="PF22939">
    <property type="entry name" value="WHD_GPIID"/>
    <property type="match status" value="1"/>
</dbReference>
<reference evidence="7" key="1">
    <citation type="journal article" date="2017" name="Genome Biol.">
        <title>Comparative genomics reveals high biological diversity and specific adaptations in the industrially and medically important fungal genus Aspergillus.</title>
        <authorList>
            <person name="de Vries R.P."/>
            <person name="Riley R."/>
            <person name="Wiebenga A."/>
            <person name="Aguilar-Osorio G."/>
            <person name="Amillis S."/>
            <person name="Uchima C.A."/>
            <person name="Anderluh G."/>
            <person name="Asadollahi M."/>
            <person name="Askin M."/>
            <person name="Barry K."/>
            <person name="Battaglia E."/>
            <person name="Bayram O."/>
            <person name="Benocci T."/>
            <person name="Braus-Stromeyer S.A."/>
            <person name="Caldana C."/>
            <person name="Canovas D."/>
            <person name="Cerqueira G.C."/>
            <person name="Chen F."/>
            <person name="Chen W."/>
            <person name="Choi C."/>
            <person name="Clum A."/>
            <person name="Dos Santos R.A."/>
            <person name="Damasio A.R."/>
            <person name="Diallinas G."/>
            <person name="Emri T."/>
            <person name="Fekete E."/>
            <person name="Flipphi M."/>
            <person name="Freyberg S."/>
            <person name="Gallo A."/>
            <person name="Gournas C."/>
            <person name="Habgood R."/>
            <person name="Hainaut M."/>
            <person name="Harispe M.L."/>
            <person name="Henrissat B."/>
            <person name="Hilden K.S."/>
            <person name="Hope R."/>
            <person name="Hossain A."/>
            <person name="Karabika E."/>
            <person name="Karaffa L."/>
            <person name="Karanyi Z."/>
            <person name="Krasevec N."/>
            <person name="Kuo A."/>
            <person name="Kusch H."/>
            <person name="LaButti K."/>
            <person name="Lagendijk E.L."/>
            <person name="Lapidus A."/>
            <person name="Levasseur A."/>
            <person name="Lindquist E."/>
            <person name="Lipzen A."/>
            <person name="Logrieco A.F."/>
            <person name="MacCabe A."/>
            <person name="Maekelae M.R."/>
            <person name="Malavazi I."/>
            <person name="Melin P."/>
            <person name="Meyer V."/>
            <person name="Mielnichuk N."/>
            <person name="Miskei M."/>
            <person name="Molnar A.P."/>
            <person name="Mule G."/>
            <person name="Ngan C.Y."/>
            <person name="Orejas M."/>
            <person name="Orosz E."/>
            <person name="Ouedraogo J.P."/>
            <person name="Overkamp K.M."/>
            <person name="Park H.-S."/>
            <person name="Perrone G."/>
            <person name="Piumi F."/>
            <person name="Punt P.J."/>
            <person name="Ram A.F."/>
            <person name="Ramon A."/>
            <person name="Rauscher S."/>
            <person name="Record E."/>
            <person name="Riano-Pachon D.M."/>
            <person name="Robert V."/>
            <person name="Roehrig J."/>
            <person name="Ruller R."/>
            <person name="Salamov A."/>
            <person name="Salih N.S."/>
            <person name="Samson R.A."/>
            <person name="Sandor E."/>
            <person name="Sanguinetti M."/>
            <person name="Schuetze T."/>
            <person name="Sepcic K."/>
            <person name="Shelest E."/>
            <person name="Sherlock G."/>
            <person name="Sophianopoulou V."/>
            <person name="Squina F.M."/>
            <person name="Sun H."/>
            <person name="Susca A."/>
            <person name="Todd R.B."/>
            <person name="Tsang A."/>
            <person name="Unkles S.E."/>
            <person name="van de Wiele N."/>
            <person name="van Rossen-Uffink D."/>
            <person name="Oliveira J.V."/>
            <person name="Vesth T.C."/>
            <person name="Visser J."/>
            <person name="Yu J.-H."/>
            <person name="Zhou M."/>
            <person name="Andersen M.R."/>
            <person name="Archer D.B."/>
            <person name="Baker S.E."/>
            <person name="Benoit I."/>
            <person name="Brakhage A.A."/>
            <person name="Braus G.H."/>
            <person name="Fischer R."/>
            <person name="Frisvad J.C."/>
            <person name="Goldman G.H."/>
            <person name="Houbraken J."/>
            <person name="Oakley B."/>
            <person name="Pocsi I."/>
            <person name="Scazzocchio C."/>
            <person name="Seiboth B."/>
            <person name="vanKuyk P.A."/>
            <person name="Wortman J."/>
            <person name="Dyer P.S."/>
            <person name="Grigoriev I.V."/>
        </authorList>
    </citation>
    <scope>NUCLEOTIDE SEQUENCE [LARGE SCALE GENOMIC DNA]</scope>
    <source>
        <strain evidence="7">DTO 134E9</strain>
    </source>
</reference>
<organism evidence="6 7">
    <name type="scientific">Aspergillus wentii DTO 134E9</name>
    <dbReference type="NCBI Taxonomy" id="1073089"/>
    <lineage>
        <taxon>Eukaryota</taxon>
        <taxon>Fungi</taxon>
        <taxon>Dikarya</taxon>
        <taxon>Ascomycota</taxon>
        <taxon>Pezizomycotina</taxon>
        <taxon>Eurotiomycetes</taxon>
        <taxon>Eurotiomycetidae</taxon>
        <taxon>Eurotiales</taxon>
        <taxon>Aspergillaceae</taxon>
        <taxon>Aspergillus</taxon>
        <taxon>Aspergillus subgen. Cremei</taxon>
    </lineage>
</organism>
<feature type="region of interest" description="Disordered" evidence="3">
    <location>
        <begin position="1"/>
        <end position="44"/>
    </location>
</feature>
<evidence type="ECO:0000256" key="2">
    <source>
        <dbReference type="SAM" id="Coils"/>
    </source>
</evidence>
<dbReference type="InterPro" id="IPR027417">
    <property type="entry name" value="P-loop_NTPase"/>
</dbReference>
<evidence type="ECO:0000256" key="1">
    <source>
        <dbReference type="ARBA" id="ARBA00022737"/>
    </source>
</evidence>
<evidence type="ECO:0000313" key="7">
    <source>
        <dbReference type="Proteomes" id="UP000184383"/>
    </source>
</evidence>
<dbReference type="Pfam" id="PF24883">
    <property type="entry name" value="NPHP3_N"/>
    <property type="match status" value="1"/>
</dbReference>
<sequence>MKRKKVFRETSDHANSHNSHSHSSVDCVESTSKSVEQSIGTAEAKPKEDNLWKIAGARLDEKSQEYLDIGGNSDLNATIQALVDETRAACEEYEKGGFRIQIHGKNINVRDSVQSILISALQVQDIIKAGAAFDPTGHASTAWSVISIGLTVVKNSKDRQDAVMQASDFLAGVLVYYAIVDARYRDQGVETDQGLEDALIEVYTAVLRSTRVAEHKGFSNPLERLKAAVEERGKTVEIWRHLGADLDLRQKADKILDYTHELPEKMNNIPVAEQQYVITLAPYFGDRENKIREWLSTAEFSKIQNENRTCQVSETGNWLLQCRAYADWKTTPGRFLWLHGVVGCGKSVLCSTIIHNIQTLCEGDRTKQVAYWYFRFSNRETLSMEAMIRFMLRQLSPVPLPKCVNKLWEEHHKGQEPARELLMAVMHQVIEDLSGTTFLILDALDECPWEPGNRERDSLFEFLGQLMERHSSKLHILATSRSEPDIAAKLQHSQNLNLHKLDLEEGLSNDVAVFVSNQILHGTLSVWDSEIKAQIESRLRFRWAELQIKRLEECHVEDDILDALDTIPVNLEATYRNVLGRIQPRHQKKAQLILTWLSFSMVPMTLEAVAAAASLPLTRSVMEICTSALISVSPTDNIVRLAHFSVKEFLVSEDSMKDVNWCISSADLCHALIAERSIQCLLDTDEDLTQEAAEKQPLLQYAGKFWDAHFRQAGNPQPPELQDKVNDLFSNHVSYINSLRLFRSQVYWDTARWWTTPPGEFPPPIYTASSRGLAEIVKALLDRNANSFESIPTDFNFHNAFIATMKAGHFDVLKVLLQSQQPTKETSLGMIEHFKLAYLDMDEIRVLFDMLWGQHTFFDRSEQDVTIDGDILEKAVANESFGNMLLKWFLDNQEKAKVVITQNFLKGVLRNERHGREMMETLFDRRDADVHFTKISPWWWVDRPDVANLLERRRDEICSNKSILQYVSWQESREMVELLTQGYANPAEIEERLLIEASMTGNIERVHSLLESGANVTQDVIAAARSVETMELLLNHWRSDEPIGEEVLLKLVGSSSESDAMVKMLYQRHKAHMTVSQAVFIEAVCYSTREVVELLVNIPESNIAITEELLCIAASNIPEPVPVMEYLLQLGGNAISITETVLVSAASSFAEHPKDLFELLLDRFPTVKLTTPVFETAVSNKHLMSFLLDRSDNEAPVKEIVQTLTKLSYNGAEVLEQFLERELIEVDEWLVESFAHNDRALELFSRRRPDLPITHQALINATSNIDSLRILLDALNDNVEITEDIMLAVLDADVMRFLFDRMGPDLPITDNVLIHAAIRPDVGTLKFVLEHQDDLDIQAGWEALWQDRALYFREKQAVALLVHSNVEVTEKIIETILSLNYQGNSFMSSHVLQTLLSTCVRHRVPMPGTERAMEIILTNCNVETVTKFLEYKPDVEITDQHFEVVRKSQQNDKEKVMDLLITKRCQSGYEGLN</sequence>
<evidence type="ECO:0000259" key="5">
    <source>
        <dbReference type="Pfam" id="PF24883"/>
    </source>
</evidence>
<dbReference type="PANTHER" id="PTHR10039:SF16">
    <property type="entry name" value="GPI INOSITOL-DEACYLASE"/>
    <property type="match status" value="1"/>
</dbReference>
<dbReference type="SMART" id="SM00248">
    <property type="entry name" value="ANK"/>
    <property type="match status" value="5"/>
</dbReference>
<dbReference type="InterPro" id="IPR054471">
    <property type="entry name" value="GPIID_WHD"/>
</dbReference>
<dbReference type="SUPFAM" id="SSF52540">
    <property type="entry name" value="P-loop containing nucleoside triphosphate hydrolases"/>
    <property type="match status" value="1"/>
</dbReference>
<evidence type="ECO:0000256" key="3">
    <source>
        <dbReference type="SAM" id="MobiDB-lite"/>
    </source>
</evidence>
<feature type="coiled-coil region" evidence="2">
    <location>
        <begin position="1258"/>
        <end position="1285"/>
    </location>
</feature>
<dbReference type="RefSeq" id="XP_040685106.1">
    <property type="nucleotide sequence ID" value="XM_040831521.1"/>
</dbReference>
<keyword evidence="1" id="KW-0677">Repeat</keyword>
<feature type="compositionally biased region" description="Polar residues" evidence="3">
    <location>
        <begin position="29"/>
        <end position="40"/>
    </location>
</feature>
<gene>
    <name evidence="6" type="ORF">ASPWEDRAFT_176503</name>
</gene>
<protein>
    <submittedName>
        <fullName evidence="6">Uncharacterized protein</fullName>
    </submittedName>
</protein>
<dbReference type="STRING" id="1073089.A0A1L9R944"/>
<evidence type="ECO:0000313" key="6">
    <source>
        <dbReference type="EMBL" id="OJJ31429.1"/>
    </source>
</evidence>
<dbReference type="InterPro" id="IPR056884">
    <property type="entry name" value="NPHP3-like_N"/>
</dbReference>
<feature type="domain" description="Nephrocystin 3-like N-terminal" evidence="5">
    <location>
        <begin position="315"/>
        <end position="481"/>
    </location>
</feature>
<dbReference type="VEuPathDB" id="FungiDB:ASPWEDRAFT_176503"/>
<dbReference type="InterPro" id="IPR036770">
    <property type="entry name" value="Ankyrin_rpt-contain_sf"/>
</dbReference>
<dbReference type="Gene3D" id="3.40.50.300">
    <property type="entry name" value="P-loop containing nucleotide triphosphate hydrolases"/>
    <property type="match status" value="1"/>
</dbReference>
<dbReference type="GeneID" id="63747369"/>
<dbReference type="PANTHER" id="PTHR10039">
    <property type="entry name" value="AMELOGENIN"/>
    <property type="match status" value="1"/>
</dbReference>
<dbReference type="SUPFAM" id="SSF48403">
    <property type="entry name" value="Ankyrin repeat"/>
    <property type="match status" value="1"/>
</dbReference>
<dbReference type="EMBL" id="KV878216">
    <property type="protein sequence ID" value="OJJ31429.1"/>
    <property type="molecule type" value="Genomic_DNA"/>
</dbReference>
<evidence type="ECO:0000259" key="4">
    <source>
        <dbReference type="Pfam" id="PF22939"/>
    </source>
</evidence>
<keyword evidence="7" id="KW-1185">Reference proteome</keyword>
<dbReference type="InterPro" id="IPR002110">
    <property type="entry name" value="Ankyrin_rpt"/>
</dbReference>
<feature type="domain" description="GPI inositol-deacylase winged helix" evidence="4">
    <location>
        <begin position="585"/>
        <end position="656"/>
    </location>
</feature>
<dbReference type="Gene3D" id="1.25.40.20">
    <property type="entry name" value="Ankyrin repeat-containing domain"/>
    <property type="match status" value="1"/>
</dbReference>